<evidence type="ECO:0000256" key="3">
    <source>
        <dbReference type="ARBA" id="ARBA00022475"/>
    </source>
</evidence>
<feature type="region of interest" description="Disordered" evidence="8">
    <location>
        <begin position="903"/>
        <end position="923"/>
    </location>
</feature>
<keyword evidence="6 9" id="KW-1133">Transmembrane helix</keyword>
<feature type="transmembrane region" description="Helical" evidence="9">
    <location>
        <begin position="723"/>
        <end position="744"/>
    </location>
</feature>
<evidence type="ECO:0000256" key="2">
    <source>
        <dbReference type="ARBA" id="ARBA00022448"/>
    </source>
</evidence>
<dbReference type="GO" id="GO:0005886">
    <property type="term" value="C:plasma membrane"/>
    <property type="evidence" value="ECO:0007669"/>
    <property type="project" value="UniProtKB-SubCell"/>
</dbReference>
<dbReference type="Pfam" id="PF00083">
    <property type="entry name" value="Sugar_tr"/>
    <property type="match status" value="2"/>
</dbReference>
<feature type="transmembrane region" description="Helical" evidence="9">
    <location>
        <begin position="449"/>
        <end position="468"/>
    </location>
</feature>
<dbReference type="Proteomes" id="UP000007151">
    <property type="component" value="Unassembled WGS sequence"/>
</dbReference>
<dbReference type="PROSITE" id="PS50850">
    <property type="entry name" value="MFS"/>
    <property type="match status" value="2"/>
</dbReference>
<dbReference type="InterPro" id="IPR050549">
    <property type="entry name" value="MFS_Trehalose_Transporter"/>
</dbReference>
<feature type="transmembrane region" description="Helical" evidence="9">
    <location>
        <begin position="488"/>
        <end position="508"/>
    </location>
</feature>
<feature type="domain" description="Major facilitator superfamily (MFS) profile" evidence="10">
    <location>
        <begin position="447"/>
        <end position="869"/>
    </location>
</feature>
<feature type="transmembrane region" description="Helical" evidence="9">
    <location>
        <begin position="25"/>
        <end position="46"/>
    </location>
</feature>
<feature type="transmembrane region" description="Helical" evidence="9">
    <location>
        <begin position="392"/>
        <end position="413"/>
    </location>
</feature>
<dbReference type="PROSITE" id="PS00216">
    <property type="entry name" value="SUGAR_TRANSPORT_1"/>
    <property type="match status" value="2"/>
</dbReference>
<dbReference type="Gene3D" id="1.20.1250.20">
    <property type="entry name" value="MFS general substrate transporter like domains"/>
    <property type="match status" value="2"/>
</dbReference>
<dbReference type="EMBL" id="AGBW02011159">
    <property type="protein sequence ID" value="OWR47130.1"/>
    <property type="molecule type" value="Genomic_DNA"/>
</dbReference>
<dbReference type="PANTHER" id="PTHR48021">
    <property type="match status" value="1"/>
</dbReference>
<evidence type="ECO:0000256" key="5">
    <source>
        <dbReference type="ARBA" id="ARBA00022692"/>
    </source>
</evidence>
<dbReference type="GO" id="GO:0022857">
    <property type="term" value="F:transmembrane transporter activity"/>
    <property type="evidence" value="ECO:0007669"/>
    <property type="project" value="InterPro"/>
</dbReference>
<sequence length="923" mass="102458">MSDNENIVTNHPGFWTKTSLIQLGYGVWVNLSFIAIGLAFGFSAVAVPQLLRPESRIKVSVADASWIASVLTLISPIGCVFSGYLMDKLGRRIMLSFSQLPVCLGWLYTGYSGSARDIIIGRILTGFGIGMVTSAPRVFMTEISLPNMRGVVATFPNIAISIGITVQAGLGARYNWTTLCFISSAYALFLFFFNFGLPETPYFLLQRECTDDARDSLKKFRSKSHDIEKEMVYLIEYKRQNDLHRLSFKEQMLIVFMKSTCKSFWMILIYFIITQCSGVTIIAMWTVDIIRKSNSSVDANSGNVVLGITRLIGGVVTAVLIFRIRRRPMALVSGAGVGVMCLAVTLLINNLKAPTPLPLLCYAGYILFATLGHYNLPILIMYELYPLQVRGLMGGISLCCLNIFIFFAIKSYPYLRDDIGFANTILAFGICSLIGFWTETSLIQLGYGVWVNLSQVIVGLAFGFSSVALPQIASATSPIKVTISDQSWIASVLPLFCPPGCILGGYLIDKFGRRTMLICSQLPVMAGWFYTGVAQSAVNLIIGRMLTGFGVGMAMSVPRVYMTEMSLPNMRGIIGSFPNIAMSIGIASQAGLGSILKWNILCFISFSCSLSLFFLNFKLPESPYYLLQKASIDDARNSLKHFRGKQYNIENEINDLIDFKRDNDIHKLNAKERMQALFKRSACKPFWTMMVYVVIMELSGASIVFMWGVQILQRSKSSVNPEIGNFILGLMRIISGVITAVFVFHIGRRPLALTSGIGVGVTCLFLGSIMHYLSTPSIFPQLGYVAYIFFATLGYYTLPPLIMFELYPLQVRGILGGLSLSNISLCIFVANKSFPFVRDSLGFANTILAFGIWSFLGSVFLYFFLPETKDLTLQEIEEYYNDIRPTLTSQRKILSMQRIQSMENTSTSKGIMKKTSNTGKPVS</sequence>
<feature type="transmembrane region" description="Helical" evidence="9">
    <location>
        <begin position="842"/>
        <end position="865"/>
    </location>
</feature>
<keyword evidence="2" id="KW-0813">Transport</keyword>
<organism evidence="11 12">
    <name type="scientific">Danaus plexippus plexippus</name>
    <dbReference type="NCBI Taxonomy" id="278856"/>
    <lineage>
        <taxon>Eukaryota</taxon>
        <taxon>Metazoa</taxon>
        <taxon>Ecdysozoa</taxon>
        <taxon>Arthropoda</taxon>
        <taxon>Hexapoda</taxon>
        <taxon>Insecta</taxon>
        <taxon>Pterygota</taxon>
        <taxon>Neoptera</taxon>
        <taxon>Endopterygota</taxon>
        <taxon>Lepidoptera</taxon>
        <taxon>Glossata</taxon>
        <taxon>Ditrysia</taxon>
        <taxon>Papilionoidea</taxon>
        <taxon>Nymphalidae</taxon>
        <taxon>Danainae</taxon>
        <taxon>Danaini</taxon>
        <taxon>Danaina</taxon>
        <taxon>Danaus</taxon>
        <taxon>Danaus</taxon>
    </lineage>
</organism>
<dbReference type="STRING" id="278856.A0A212F067"/>
<feature type="transmembrane region" description="Helical" evidence="9">
    <location>
        <begin position="93"/>
        <end position="113"/>
    </location>
</feature>
<reference evidence="11 12" key="1">
    <citation type="journal article" date="2011" name="Cell">
        <title>The monarch butterfly genome yields insights into long-distance migration.</title>
        <authorList>
            <person name="Zhan S."/>
            <person name="Merlin C."/>
            <person name="Boore J.L."/>
            <person name="Reppert S.M."/>
        </authorList>
    </citation>
    <scope>NUCLEOTIDE SEQUENCE [LARGE SCALE GENOMIC DNA]</scope>
    <source>
        <strain evidence="11">F-2</strain>
    </source>
</reference>
<feature type="transmembrane region" description="Helical" evidence="9">
    <location>
        <begin position="689"/>
        <end position="711"/>
    </location>
</feature>
<feature type="transmembrane region" description="Helical" evidence="9">
    <location>
        <begin position="264"/>
        <end position="284"/>
    </location>
</feature>
<evidence type="ECO:0000256" key="6">
    <source>
        <dbReference type="ARBA" id="ARBA00022989"/>
    </source>
</evidence>
<feature type="transmembrane region" description="Helical" evidence="9">
    <location>
        <begin position="598"/>
        <end position="617"/>
    </location>
</feature>
<dbReference type="eggNOG" id="KOG0254">
    <property type="taxonomic scope" value="Eukaryota"/>
</dbReference>
<evidence type="ECO:0000256" key="7">
    <source>
        <dbReference type="ARBA" id="ARBA00023136"/>
    </source>
</evidence>
<dbReference type="FunFam" id="1.20.1250.20:FF:000218">
    <property type="entry name" value="facilitated trehalose transporter Tret1"/>
    <property type="match status" value="1"/>
</dbReference>
<feature type="transmembrane region" description="Helical" evidence="9">
    <location>
        <begin position="66"/>
        <end position="86"/>
    </location>
</feature>
<name>A0A212F067_DANPL</name>
<dbReference type="InterPro" id="IPR036259">
    <property type="entry name" value="MFS_trans_sf"/>
</dbReference>
<dbReference type="SUPFAM" id="SSF103473">
    <property type="entry name" value="MFS general substrate transporter"/>
    <property type="match status" value="2"/>
</dbReference>
<evidence type="ECO:0000313" key="11">
    <source>
        <dbReference type="EMBL" id="OWR47130.1"/>
    </source>
</evidence>
<feature type="transmembrane region" description="Helical" evidence="9">
    <location>
        <begin position="329"/>
        <end position="351"/>
    </location>
</feature>
<keyword evidence="3" id="KW-1003">Cell membrane</keyword>
<keyword evidence="12" id="KW-1185">Reference proteome</keyword>
<dbReference type="InterPro" id="IPR005829">
    <property type="entry name" value="Sugar_transporter_CS"/>
</dbReference>
<dbReference type="PROSITE" id="PS00217">
    <property type="entry name" value="SUGAR_TRANSPORT_2"/>
    <property type="match status" value="2"/>
</dbReference>
<dbReference type="PANTHER" id="PTHR48021:SF1">
    <property type="entry name" value="GH07001P-RELATED"/>
    <property type="match status" value="1"/>
</dbReference>
<feature type="transmembrane region" description="Helical" evidence="9">
    <location>
        <begin position="541"/>
        <end position="561"/>
    </location>
</feature>
<feature type="transmembrane region" description="Helical" evidence="9">
    <location>
        <begin position="304"/>
        <end position="322"/>
    </location>
</feature>
<gene>
    <name evidence="11" type="ORF">KGM_210116</name>
</gene>
<proteinExistence type="predicted"/>
<feature type="transmembrane region" description="Helical" evidence="9">
    <location>
        <begin position="751"/>
        <end position="772"/>
    </location>
</feature>
<feature type="transmembrane region" description="Helical" evidence="9">
    <location>
        <begin position="119"/>
        <end position="139"/>
    </location>
</feature>
<feature type="transmembrane region" description="Helical" evidence="9">
    <location>
        <begin position="176"/>
        <end position="197"/>
    </location>
</feature>
<feature type="transmembrane region" description="Helical" evidence="9">
    <location>
        <begin position="357"/>
        <end position="380"/>
    </location>
</feature>
<evidence type="ECO:0000256" key="1">
    <source>
        <dbReference type="ARBA" id="ARBA00004651"/>
    </source>
</evidence>
<dbReference type="InterPro" id="IPR020846">
    <property type="entry name" value="MFS_dom"/>
</dbReference>
<evidence type="ECO:0000256" key="8">
    <source>
        <dbReference type="SAM" id="MobiDB-lite"/>
    </source>
</evidence>
<evidence type="ECO:0000256" key="9">
    <source>
        <dbReference type="SAM" id="Phobius"/>
    </source>
</evidence>
<dbReference type="AlphaFoldDB" id="A0A212F067"/>
<keyword evidence="5 9" id="KW-0812">Transmembrane</keyword>
<comment type="caution">
    <text evidence="11">The sequence shown here is derived from an EMBL/GenBank/DDBJ whole genome shotgun (WGS) entry which is preliminary data.</text>
</comment>
<keyword evidence="4 11" id="KW-0762">Sugar transport</keyword>
<accession>A0A212F067</accession>
<comment type="subcellular location">
    <subcellularLocation>
        <location evidence="1">Cell membrane</location>
        <topology evidence="1">Multi-pass membrane protein</topology>
    </subcellularLocation>
</comment>
<protein>
    <submittedName>
        <fullName evidence="11">Sugar transporter ERD6 5</fullName>
    </submittedName>
</protein>
<evidence type="ECO:0000256" key="4">
    <source>
        <dbReference type="ARBA" id="ARBA00022597"/>
    </source>
</evidence>
<feature type="transmembrane region" description="Helical" evidence="9">
    <location>
        <begin position="778"/>
        <end position="798"/>
    </location>
</feature>
<feature type="transmembrane region" description="Helical" evidence="9">
    <location>
        <begin position="419"/>
        <end position="437"/>
    </location>
</feature>
<dbReference type="InParanoid" id="A0A212F067"/>
<feature type="transmembrane region" description="Helical" evidence="9">
    <location>
        <begin position="151"/>
        <end position="170"/>
    </location>
</feature>
<keyword evidence="7 9" id="KW-0472">Membrane</keyword>
<feature type="transmembrane region" description="Helical" evidence="9">
    <location>
        <begin position="810"/>
        <end position="830"/>
    </location>
</feature>
<evidence type="ECO:0000259" key="10">
    <source>
        <dbReference type="PROSITE" id="PS50850"/>
    </source>
</evidence>
<evidence type="ECO:0000313" key="12">
    <source>
        <dbReference type="Proteomes" id="UP000007151"/>
    </source>
</evidence>
<dbReference type="InterPro" id="IPR005828">
    <property type="entry name" value="MFS_sugar_transport-like"/>
</dbReference>
<feature type="domain" description="Major facilitator superfamily (MFS) profile" evidence="10">
    <location>
        <begin position="25"/>
        <end position="447"/>
    </location>
</feature>
<dbReference type="KEGG" id="dpl:KGM_210116"/>